<dbReference type="Proteomes" id="UP000276133">
    <property type="component" value="Unassembled WGS sequence"/>
</dbReference>
<comment type="caution">
    <text evidence="1">The sequence shown here is derived from an EMBL/GenBank/DDBJ whole genome shotgun (WGS) entry which is preliminary data.</text>
</comment>
<dbReference type="EMBL" id="REGN01004825">
    <property type="protein sequence ID" value="RNA16038.1"/>
    <property type="molecule type" value="Genomic_DNA"/>
</dbReference>
<accession>A0A3M7QYF1</accession>
<evidence type="ECO:0000313" key="1">
    <source>
        <dbReference type="EMBL" id="RNA16038.1"/>
    </source>
</evidence>
<keyword evidence="2" id="KW-1185">Reference proteome</keyword>
<organism evidence="1 2">
    <name type="scientific">Brachionus plicatilis</name>
    <name type="common">Marine rotifer</name>
    <name type="synonym">Brachionus muelleri</name>
    <dbReference type="NCBI Taxonomy" id="10195"/>
    <lineage>
        <taxon>Eukaryota</taxon>
        <taxon>Metazoa</taxon>
        <taxon>Spiralia</taxon>
        <taxon>Gnathifera</taxon>
        <taxon>Rotifera</taxon>
        <taxon>Eurotatoria</taxon>
        <taxon>Monogononta</taxon>
        <taxon>Pseudotrocha</taxon>
        <taxon>Ploima</taxon>
        <taxon>Brachionidae</taxon>
        <taxon>Brachionus</taxon>
    </lineage>
</organism>
<proteinExistence type="predicted"/>
<name>A0A3M7QYF1_BRAPC</name>
<sequence length="82" mass="9782">MISIMLAKRHSKTLCLNSLREFIMIFFLLFPSSTHLELHSKNSVKFKLIEEYFERITYIPNEKLKKKSNIFLELLTNGNFEI</sequence>
<evidence type="ECO:0000313" key="2">
    <source>
        <dbReference type="Proteomes" id="UP000276133"/>
    </source>
</evidence>
<dbReference type="AlphaFoldDB" id="A0A3M7QYF1"/>
<protein>
    <submittedName>
        <fullName evidence="1">Uncharacterized protein</fullName>
    </submittedName>
</protein>
<reference evidence="1 2" key="1">
    <citation type="journal article" date="2018" name="Sci. Rep.">
        <title>Genomic signatures of local adaptation to the degree of environmental predictability in rotifers.</title>
        <authorList>
            <person name="Franch-Gras L."/>
            <person name="Hahn C."/>
            <person name="Garcia-Roger E.M."/>
            <person name="Carmona M.J."/>
            <person name="Serra M."/>
            <person name="Gomez A."/>
        </authorList>
    </citation>
    <scope>NUCLEOTIDE SEQUENCE [LARGE SCALE GENOMIC DNA]</scope>
    <source>
        <strain evidence="1">HYR1</strain>
    </source>
</reference>
<gene>
    <name evidence="1" type="ORF">BpHYR1_015177</name>
</gene>